<feature type="compositionally biased region" description="Polar residues" evidence="1">
    <location>
        <begin position="226"/>
        <end position="263"/>
    </location>
</feature>
<feature type="compositionally biased region" description="Basic and acidic residues" evidence="1">
    <location>
        <begin position="210"/>
        <end position="224"/>
    </location>
</feature>
<name>A0AAN6EYR6_EXODE</name>
<proteinExistence type="predicted"/>
<feature type="region of interest" description="Disordered" evidence="1">
    <location>
        <begin position="1"/>
        <end position="60"/>
    </location>
</feature>
<feature type="region of interest" description="Disordered" evidence="1">
    <location>
        <begin position="178"/>
        <end position="301"/>
    </location>
</feature>
<evidence type="ECO:0000313" key="2">
    <source>
        <dbReference type="EMBL" id="KAJ8993379.1"/>
    </source>
</evidence>
<sequence length="1300" mass="144153">MTLRHPERLGPEGEYDDTSSSTGGDAWPGNQHDAHELAPMPAGDTASPQKKLGCDESPVLHPYATDFGPKTLIQYLESECDRQGSLSLIGKGKGKEVDNTIPAQPYQGNYSYGLYGDVHSYGNQARKGPHGSYAADAFYHSEAAGRPATGANPTAHSTRPTMQPLLTHELLKTRTPVLGNITNSVPGSDDSKSGPSYASTAGRRRSQRLAQKEVASEDPGRDEPTIASTSTPTAQNATNQLPWGNAPTSNWGPGDFSRSSRTTNFEEHTKTKRQAVREGALEAPFVQEGNPAHLHKKTRRGQAAVVTASPTFRVDSIAGSSSLTAADAESQSLKLPVITLGRRSVPDTACQSDRPAGNIAISPSVTADLSTSKIRKSLHHVRSGQNYGLQPRKHSIPTFNYGAIVPEHIPWSEKENFVNAMEGVSLEPETHSQSETVNEAEAANDFSSPAPSKYPRMWAASRPKDIKSCGSRFSIARVPVEPGAAIPTLLEDFNPDLWMGIARYLSTQDVKRLRLVNRSFARSLEPIVFRNVVINFGKTFFDVNDGNSDSEGVWTPTNSIFQKYGSKINQFGVSFEYDVHGLCQAKSKVIAKEQTAWFGTFTWPMEQYPRFPALQAVEDLVDHNRPLLKEALKHVTKASELGLCIDSGHGWLEGPDISDLALFNRRVANGSKVFGKTFPTEDSWTAFARNEYFRWAQQNTINETVKHILGDERPERAIALHELRFLESVEIRDIDSFKSQAQQPDYEPEVHVGGGMPGLPNLPLPPPALANWAPVDAATARRIRRASARRRSPPRRHLQWPLIFSGHNIAAEVGGHCTFVQEKTAHPANSPLRPGRLTEAQAQWLMETVWAQRAFLSAYTTAIITNKQNFKSIHSVRISKLSSGLLPSLEQNEFWDSLPGLKHLQILISPDWRQEHCIGDRFHQDNMPISPAKAAVSFTQFLRKYVTKMERLHSLTIGYVGGGEHAVGMFARNQHVLPAPIIIDPAAWLHGAPDEKELPDMTKFDHIRDLKFENCWFSPSMLEGFMKKSRDTSLHSLTLDSVSMIAYHDATLEHPLTTAGDNLSCEYGPYNWYREELPTSAAWCRVLDRITPGMTIKERKEQSKFLHRNSPEPPPPTQRPFRGNVEKIVLNSCGYVKISVPNVLTRAYKQNAAVIHSHTPKDGGILARMERFNAQTNPPLATEVQVPGMPPPPPPPPPPQAAATVAVVRPRRRRRGSHSDNAAANRIMMSGSEYPWLGILTQCVHPIEMRVLERGWRMTFGWPDNLERWAAVEDGFFEGGTGRFSGIVERDWVQPDDDLF</sequence>
<feature type="region of interest" description="Disordered" evidence="1">
    <location>
        <begin position="1101"/>
        <end position="1122"/>
    </location>
</feature>
<accession>A0AAN6EYR6</accession>
<organism evidence="2 3">
    <name type="scientific">Exophiala dermatitidis</name>
    <name type="common">Black yeast-like fungus</name>
    <name type="synonym">Wangiella dermatitidis</name>
    <dbReference type="NCBI Taxonomy" id="5970"/>
    <lineage>
        <taxon>Eukaryota</taxon>
        <taxon>Fungi</taxon>
        <taxon>Dikarya</taxon>
        <taxon>Ascomycota</taxon>
        <taxon>Pezizomycotina</taxon>
        <taxon>Eurotiomycetes</taxon>
        <taxon>Chaetothyriomycetidae</taxon>
        <taxon>Chaetothyriales</taxon>
        <taxon>Herpotrichiellaceae</taxon>
        <taxon>Exophiala</taxon>
    </lineage>
</organism>
<dbReference type="EMBL" id="JAJGCB010000004">
    <property type="protein sequence ID" value="KAJ8993379.1"/>
    <property type="molecule type" value="Genomic_DNA"/>
</dbReference>
<reference evidence="2" key="1">
    <citation type="submission" date="2023-01" db="EMBL/GenBank/DDBJ databases">
        <title>Exophiala dermititidis isolated from Cystic Fibrosis Patient.</title>
        <authorList>
            <person name="Kurbessoian T."/>
            <person name="Crocker A."/>
            <person name="Murante D."/>
            <person name="Hogan D.A."/>
            <person name="Stajich J.E."/>
        </authorList>
    </citation>
    <scope>NUCLEOTIDE SEQUENCE</scope>
    <source>
        <strain evidence="2">Ex8</strain>
    </source>
</reference>
<comment type="caution">
    <text evidence="2">The sequence shown here is derived from an EMBL/GenBank/DDBJ whole genome shotgun (WGS) entry which is preliminary data.</text>
</comment>
<evidence type="ECO:0000256" key="1">
    <source>
        <dbReference type="SAM" id="MobiDB-lite"/>
    </source>
</evidence>
<feature type="compositionally biased region" description="Basic and acidic residues" evidence="1">
    <location>
        <begin position="264"/>
        <end position="280"/>
    </location>
</feature>
<dbReference type="Proteomes" id="UP001161757">
    <property type="component" value="Unassembled WGS sequence"/>
</dbReference>
<evidence type="ECO:0008006" key="4">
    <source>
        <dbReference type="Google" id="ProtNLM"/>
    </source>
</evidence>
<evidence type="ECO:0000313" key="3">
    <source>
        <dbReference type="Proteomes" id="UP001161757"/>
    </source>
</evidence>
<gene>
    <name evidence="2" type="ORF">HRR80_003402</name>
</gene>
<feature type="compositionally biased region" description="Basic and acidic residues" evidence="1">
    <location>
        <begin position="1"/>
        <end position="11"/>
    </location>
</feature>
<feature type="region of interest" description="Disordered" evidence="1">
    <location>
        <begin position="430"/>
        <end position="450"/>
    </location>
</feature>
<protein>
    <recommendedName>
        <fullName evidence="4">F-box domain-containing protein</fullName>
    </recommendedName>
</protein>